<organism evidence="1 2">
    <name type="scientific">Caerostris extrusa</name>
    <name type="common">Bark spider</name>
    <name type="synonym">Caerostris bankana</name>
    <dbReference type="NCBI Taxonomy" id="172846"/>
    <lineage>
        <taxon>Eukaryota</taxon>
        <taxon>Metazoa</taxon>
        <taxon>Ecdysozoa</taxon>
        <taxon>Arthropoda</taxon>
        <taxon>Chelicerata</taxon>
        <taxon>Arachnida</taxon>
        <taxon>Araneae</taxon>
        <taxon>Araneomorphae</taxon>
        <taxon>Entelegynae</taxon>
        <taxon>Araneoidea</taxon>
        <taxon>Araneidae</taxon>
        <taxon>Caerostris</taxon>
    </lineage>
</organism>
<dbReference type="EMBL" id="BPLR01008459">
    <property type="protein sequence ID" value="GIY24872.1"/>
    <property type="molecule type" value="Genomic_DNA"/>
</dbReference>
<sequence length="80" mass="8846">MSENKSKITCGVTPEWLCGCPSECDLLGNKSVSNPRESWLPILECYVCLNKNLFNPQRVVVCQLPIPENVMSACGQLTSE</sequence>
<dbReference type="AlphaFoldDB" id="A0AAV4RWN0"/>
<protein>
    <submittedName>
        <fullName evidence="1">Uncharacterized protein</fullName>
    </submittedName>
</protein>
<reference evidence="1 2" key="1">
    <citation type="submission" date="2021-06" db="EMBL/GenBank/DDBJ databases">
        <title>Caerostris extrusa draft genome.</title>
        <authorList>
            <person name="Kono N."/>
            <person name="Arakawa K."/>
        </authorList>
    </citation>
    <scope>NUCLEOTIDE SEQUENCE [LARGE SCALE GENOMIC DNA]</scope>
</reference>
<dbReference type="Proteomes" id="UP001054945">
    <property type="component" value="Unassembled WGS sequence"/>
</dbReference>
<evidence type="ECO:0000313" key="1">
    <source>
        <dbReference type="EMBL" id="GIY24872.1"/>
    </source>
</evidence>
<comment type="caution">
    <text evidence="1">The sequence shown here is derived from an EMBL/GenBank/DDBJ whole genome shotgun (WGS) entry which is preliminary data.</text>
</comment>
<keyword evidence="2" id="KW-1185">Reference proteome</keyword>
<evidence type="ECO:0000313" key="2">
    <source>
        <dbReference type="Proteomes" id="UP001054945"/>
    </source>
</evidence>
<gene>
    <name evidence="1" type="ORF">CEXT_616301</name>
</gene>
<proteinExistence type="predicted"/>
<name>A0AAV4RWN0_CAEEX</name>
<feature type="non-terminal residue" evidence="1">
    <location>
        <position position="80"/>
    </location>
</feature>
<accession>A0AAV4RWN0</accession>